<dbReference type="RefSeq" id="WP_202615699.1">
    <property type="nucleotide sequence ID" value="NZ_OBMQ01000014.1"/>
</dbReference>
<evidence type="ECO:0000313" key="1">
    <source>
        <dbReference type="EMBL" id="SOC22517.1"/>
    </source>
</evidence>
<dbReference type="AlphaFoldDB" id="A0A285TJT9"/>
<keyword evidence="2" id="KW-1185">Reference proteome</keyword>
<protein>
    <submittedName>
        <fullName evidence="1">Uncharacterized protein</fullName>
    </submittedName>
</protein>
<sequence>MSNSDAKKKRLKLLRQQGKDVTISRGNVSFSMHERKTKTKLETLEKKDKKYKKQFLDE</sequence>
<evidence type="ECO:0000313" key="2">
    <source>
        <dbReference type="Proteomes" id="UP000219636"/>
    </source>
</evidence>
<gene>
    <name evidence="1" type="ORF">SAMN05880501_11439</name>
</gene>
<accession>A0A285TJT9</accession>
<name>A0A285TJT9_9BACL</name>
<reference evidence="2" key="1">
    <citation type="submission" date="2017-08" db="EMBL/GenBank/DDBJ databases">
        <authorList>
            <person name="Varghese N."/>
            <person name="Submissions S."/>
        </authorList>
    </citation>
    <scope>NUCLEOTIDE SEQUENCE [LARGE SCALE GENOMIC DNA]</scope>
    <source>
        <strain evidence="2">JC22</strain>
    </source>
</reference>
<dbReference type="EMBL" id="OBMQ01000014">
    <property type="protein sequence ID" value="SOC22517.1"/>
    <property type="molecule type" value="Genomic_DNA"/>
</dbReference>
<proteinExistence type="predicted"/>
<organism evidence="1 2">
    <name type="scientific">Ureibacillus xyleni</name>
    <dbReference type="NCBI Taxonomy" id="614648"/>
    <lineage>
        <taxon>Bacteria</taxon>
        <taxon>Bacillati</taxon>
        <taxon>Bacillota</taxon>
        <taxon>Bacilli</taxon>
        <taxon>Bacillales</taxon>
        <taxon>Caryophanaceae</taxon>
        <taxon>Ureibacillus</taxon>
    </lineage>
</organism>
<dbReference type="Proteomes" id="UP000219636">
    <property type="component" value="Unassembled WGS sequence"/>
</dbReference>